<dbReference type="RefSeq" id="WP_128200814.1">
    <property type="nucleotide sequence ID" value="NZ_SACT01000010.1"/>
</dbReference>
<comment type="caution">
    <text evidence="1">The sequence shown here is derived from an EMBL/GenBank/DDBJ whole genome shotgun (WGS) entry which is preliminary data.</text>
</comment>
<reference evidence="1 2" key="1">
    <citation type="submission" date="2019-01" db="EMBL/GenBank/DDBJ databases">
        <authorList>
            <person name="Chen W.-M."/>
        </authorList>
    </citation>
    <scope>NUCLEOTIDE SEQUENCE [LARGE SCALE GENOMIC DNA]</scope>
    <source>
        <strain evidence="1 2">ICH-3</strain>
    </source>
</reference>
<evidence type="ECO:0008006" key="3">
    <source>
        <dbReference type="Google" id="ProtNLM"/>
    </source>
</evidence>
<dbReference type="OrthoDB" id="9157097at2"/>
<name>A0A437JNK4_9BURK</name>
<gene>
    <name evidence="1" type="ORF">ENE75_22205</name>
</gene>
<accession>A0A437JNK4</accession>
<protein>
    <recommendedName>
        <fullName evidence="3">DUF3135 domain-containing protein</fullName>
    </recommendedName>
</protein>
<evidence type="ECO:0000313" key="1">
    <source>
        <dbReference type="EMBL" id="RVT48410.1"/>
    </source>
</evidence>
<dbReference type="Proteomes" id="UP000288178">
    <property type="component" value="Unassembled WGS sequence"/>
</dbReference>
<keyword evidence="2" id="KW-1185">Reference proteome</keyword>
<dbReference type="EMBL" id="SACT01000010">
    <property type="protein sequence ID" value="RVT48410.1"/>
    <property type="molecule type" value="Genomic_DNA"/>
</dbReference>
<evidence type="ECO:0000313" key="2">
    <source>
        <dbReference type="Proteomes" id="UP000288178"/>
    </source>
</evidence>
<dbReference type="AlphaFoldDB" id="A0A437JNK4"/>
<sequence>MNPATAPRHFVHAGMHGRGLPGAGLPHDRLARLAARRAFVELKQDFMHAVAALDDERGRWLQTQVRKAEEPEDLLLLRGHVFACLSGADAGRTERRRMLRRTLDSQFPDSAPLSGFISF</sequence>
<organism evidence="1 2">
    <name type="scientific">Rubrivivax albus</name>
    <dbReference type="NCBI Taxonomy" id="2499835"/>
    <lineage>
        <taxon>Bacteria</taxon>
        <taxon>Pseudomonadati</taxon>
        <taxon>Pseudomonadota</taxon>
        <taxon>Betaproteobacteria</taxon>
        <taxon>Burkholderiales</taxon>
        <taxon>Sphaerotilaceae</taxon>
        <taxon>Rubrivivax</taxon>
    </lineage>
</organism>
<proteinExistence type="predicted"/>